<sequence length="332" mass="36455">MKSGQLDQPSQSMDSPSRKTDGFASRTTTSMESNRHDECQSTEAIESLSSKADSDFHQQLTDSEKLDQGPLAEILDLPTTAFVSITKSSKKSEKHDEYPPTKAMEPIDSEPDSSSLNLLLKDCEDSDQSLLAESVDSSISNTTASTSLTYLQDHGISLVEYGEQLDVRLGYPAMVNTIEWAVPDEQLSLASKTVAENELFPLEGYSAQLASIVGEWETTGFIHSVLDGNRLSPRIRLYPLSFVGLKLQDSYEATLCFGSQLKAWVPKPENEYNESSNTHYGSGAYRPIKIVKKQPPARVELATSSLEGWHATIASRGPHTAEQKSEALTLPM</sequence>
<feature type="region of interest" description="Disordered" evidence="1">
    <location>
        <begin position="1"/>
        <end position="69"/>
    </location>
</feature>
<dbReference type="GeneID" id="37070036"/>
<name>A0A317WZK1_9EURO</name>
<evidence type="ECO:0000313" key="2">
    <source>
        <dbReference type="EMBL" id="PWY90158.1"/>
    </source>
</evidence>
<dbReference type="RefSeq" id="XP_025402989.1">
    <property type="nucleotide sequence ID" value="XM_025547799.1"/>
</dbReference>
<feature type="compositionally biased region" description="Basic and acidic residues" evidence="1">
    <location>
        <begin position="90"/>
        <end position="99"/>
    </location>
</feature>
<accession>A0A317WZK1</accession>
<dbReference type="OrthoDB" id="4202165at2759"/>
<proteinExistence type="predicted"/>
<protein>
    <submittedName>
        <fullName evidence="2">Uncharacterized protein</fullName>
    </submittedName>
</protein>
<feature type="region of interest" description="Disordered" evidence="1">
    <location>
        <begin position="86"/>
        <end position="114"/>
    </location>
</feature>
<organism evidence="2 3">
    <name type="scientific">Aspergillus heteromorphus CBS 117.55</name>
    <dbReference type="NCBI Taxonomy" id="1448321"/>
    <lineage>
        <taxon>Eukaryota</taxon>
        <taxon>Fungi</taxon>
        <taxon>Dikarya</taxon>
        <taxon>Ascomycota</taxon>
        <taxon>Pezizomycotina</taxon>
        <taxon>Eurotiomycetes</taxon>
        <taxon>Eurotiomycetidae</taxon>
        <taxon>Eurotiales</taxon>
        <taxon>Aspergillaceae</taxon>
        <taxon>Aspergillus</taxon>
        <taxon>Aspergillus subgen. Circumdati</taxon>
    </lineage>
</organism>
<evidence type="ECO:0000256" key="1">
    <source>
        <dbReference type="SAM" id="MobiDB-lite"/>
    </source>
</evidence>
<evidence type="ECO:0000313" key="3">
    <source>
        <dbReference type="Proteomes" id="UP000247233"/>
    </source>
</evidence>
<dbReference type="AlphaFoldDB" id="A0A317WZK1"/>
<comment type="caution">
    <text evidence="2">The sequence shown here is derived from an EMBL/GenBank/DDBJ whole genome shotgun (WGS) entry which is preliminary data.</text>
</comment>
<feature type="compositionally biased region" description="Basic and acidic residues" evidence="1">
    <location>
        <begin position="52"/>
        <end position="67"/>
    </location>
</feature>
<feature type="compositionally biased region" description="Polar residues" evidence="1">
    <location>
        <begin position="1"/>
        <end position="15"/>
    </location>
</feature>
<gene>
    <name evidence="2" type="ORF">BO70DRAFT_426541</name>
</gene>
<dbReference type="Proteomes" id="UP000247233">
    <property type="component" value="Unassembled WGS sequence"/>
</dbReference>
<reference evidence="2 3" key="1">
    <citation type="submission" date="2016-12" db="EMBL/GenBank/DDBJ databases">
        <title>The genomes of Aspergillus section Nigri reveals drivers in fungal speciation.</title>
        <authorList>
            <consortium name="DOE Joint Genome Institute"/>
            <person name="Vesth T.C."/>
            <person name="Nybo J."/>
            <person name="Theobald S."/>
            <person name="Brandl J."/>
            <person name="Frisvad J.C."/>
            <person name="Nielsen K.F."/>
            <person name="Lyhne E.K."/>
            <person name="Kogle M.E."/>
            <person name="Kuo A."/>
            <person name="Riley R."/>
            <person name="Clum A."/>
            <person name="Nolan M."/>
            <person name="Lipzen A."/>
            <person name="Salamov A."/>
            <person name="Henrissat B."/>
            <person name="Wiebenga A."/>
            <person name="De Vries R.P."/>
            <person name="Grigoriev I.V."/>
            <person name="Mortensen U.H."/>
            <person name="Andersen M.R."/>
            <person name="Baker S.E."/>
        </authorList>
    </citation>
    <scope>NUCLEOTIDE SEQUENCE [LARGE SCALE GENOMIC DNA]</scope>
    <source>
        <strain evidence="2 3">CBS 117.55</strain>
    </source>
</reference>
<dbReference type="VEuPathDB" id="FungiDB:BO70DRAFT_426541"/>
<dbReference type="EMBL" id="MSFL01000003">
    <property type="protein sequence ID" value="PWY90158.1"/>
    <property type="molecule type" value="Genomic_DNA"/>
</dbReference>
<keyword evidence="3" id="KW-1185">Reference proteome</keyword>
<feature type="compositionally biased region" description="Polar residues" evidence="1">
    <location>
        <begin position="41"/>
        <end position="51"/>
    </location>
</feature>